<gene>
    <name evidence="3" type="primary">GP27</name>
</gene>
<organismHost>
    <name type="scientific">Cavia porcellus</name>
    <name type="common">Guinea pig</name>
    <dbReference type="NCBI Taxonomy" id="10141"/>
</organismHost>
<dbReference type="RefSeq" id="YP_007417799.1">
    <property type="nucleotide sequence ID" value="NC_020231.1"/>
</dbReference>
<dbReference type="KEGG" id="vg:14536626"/>
<sequence length="681" mass="75791">MADSTLYEQSAVLYHVLCPNTRNPFSRAFIETHLSPIDTLQDAMSIGVLQVRPECSDSESDADDDEDEPLFTELQPSVSERSVFMNPCKVIQIAHRYFTNSCSCTVAGKYGVKGMTLPSDLMVWSRLMAPVLTSATNPVLESQHREFARLLDRVEFRPEATDVVKVMCKALATAAFCMEHHFKYRNPGSLSGYVRFLNYVACLTYREVEDAWSSLSNGDAYACRSLMNCLNSRKKKGRSGPLQKAVMDKEYVSRVNVMFERAQIALCGCDECTSGSRHMTTRAVGRQNVVEPHLFVLNYPEMGPVNVPTIKHMSVDEQIAYCEGVRGDCLCSYAKKIKVWKDVLDPDTLPVKPDYSHLLSERARFLTMVANFIVLCQMTQLAAAVLKCEICRCVVAVKELTQEVSEIVTRQSDLFAGGGLVESKAARSQHKALRRLSSRLRGLNFGGGSGLIFLPAMGELLKLSTMVSEYSEINEIQTREELLLHVMFLRRMYDDTSEDMYRAERLVQFALRHGCGSPYTPQDVSRTVTVVGENELCNLEDPQTTWPEVKIREFRIGPTCQSYVWTFANMFKRRNAVTDMCVWAYDALPPDYTSCGSEGGAAKGRSGSDGERARERRRAGAPVSVPQKQVKRESGSDDTAGSSRSTDTSSGEDHSHGGPPDFTISGSGFDPDIVAEVADEL</sequence>
<dbReference type="GeneID" id="14536626"/>
<dbReference type="EMBL" id="AB592928">
    <property type="protein sequence ID" value="BAJ78493.1"/>
    <property type="molecule type" value="Genomic_DNA"/>
</dbReference>
<dbReference type="EMBL" id="KC503762">
    <property type="protein sequence ID" value="AGE11503.1"/>
    <property type="molecule type" value="Genomic_DNA"/>
</dbReference>
<reference evidence="2 5" key="2">
    <citation type="journal article" date="2013" name="Genome Announc.">
        <title>Complete genome sequence of pathogenic Guinea pig cytomegalovirus from salivary gland homogenates of infected animals.</title>
        <authorList>
            <person name="Yang D."/>
            <person name="Tamburro K."/>
            <person name="Dittmer D."/>
            <person name="Cui X."/>
            <person name="McVoy M.A."/>
            <person name="Hernandez-Alvarado N."/>
            <person name="Schleiss M.R."/>
        </authorList>
    </citation>
    <scope>NUCLEOTIDE SEQUENCE [LARGE SCALE GENOMIC DNA]</scope>
    <source>
        <strain evidence="2">21222</strain>
    </source>
</reference>
<protein>
    <submittedName>
        <fullName evidence="2 3">GP27</fullName>
    </submittedName>
</protein>
<proteinExistence type="predicted"/>
<evidence type="ECO:0000313" key="4">
    <source>
        <dbReference type="Proteomes" id="UP000102041"/>
    </source>
</evidence>
<organism evidence="3 4">
    <name type="scientific">Guinea pig cytomegalovirus (strain 22122)</name>
    <name type="common">GPCMV</name>
    <dbReference type="NCBI Taxonomy" id="103920"/>
    <lineage>
        <taxon>Viruses</taxon>
        <taxon>Duplodnaviria</taxon>
        <taxon>Heunggongvirae</taxon>
        <taxon>Peploviricota</taxon>
        <taxon>Herviviricetes</taxon>
        <taxon>Herpesvirales</taxon>
        <taxon>Orthoherpesviridae</taxon>
        <taxon>Betaherpesvirinae</taxon>
        <taxon>Quwivirus</taxon>
        <taxon>Quwivirus caviidbeta2</taxon>
    </lineage>
</organism>
<evidence type="ECO:0000313" key="5">
    <source>
        <dbReference type="Proteomes" id="UP000132784"/>
    </source>
</evidence>
<evidence type="ECO:0000313" key="2">
    <source>
        <dbReference type="EMBL" id="AGE11503.1"/>
    </source>
</evidence>
<dbReference type="Pfam" id="PF05999">
    <property type="entry name" value="Herpes_U5"/>
    <property type="match status" value="1"/>
</dbReference>
<evidence type="ECO:0000256" key="1">
    <source>
        <dbReference type="SAM" id="MobiDB-lite"/>
    </source>
</evidence>
<dbReference type="Proteomes" id="UP000132784">
    <property type="component" value="Segment"/>
</dbReference>
<feature type="region of interest" description="Disordered" evidence="1">
    <location>
        <begin position="595"/>
        <end position="681"/>
    </location>
</feature>
<keyword evidence="5" id="KW-1185">Reference proteome</keyword>
<reference evidence="3 4" key="1">
    <citation type="journal article" date="2011" name="J. Gen. Virol.">
        <title>Re-evaluation of the genome sequence of guinea pig cytomegalovirus.</title>
        <authorList>
            <person name="Kanai K."/>
            <person name="Yamada S."/>
            <person name="Yamamoto Y."/>
            <person name="Fukui Y."/>
            <person name="Kurane I."/>
            <person name="Inoue N."/>
        </authorList>
    </citation>
    <scope>NUCLEOTIDE SEQUENCE [LARGE SCALE GENOMIC DNA]</scope>
    <source>
        <strain evidence="3">22122</strain>
    </source>
</reference>
<dbReference type="InterPro" id="IPR010302">
    <property type="entry name" value="UL27-like_protein_herpesevirus"/>
</dbReference>
<feature type="compositionally biased region" description="Polar residues" evidence="1">
    <location>
        <begin position="637"/>
        <end position="649"/>
    </location>
</feature>
<dbReference type="OrthoDB" id="2708at10239"/>
<dbReference type="Proteomes" id="UP000102041">
    <property type="component" value="Segment"/>
</dbReference>
<evidence type="ECO:0000313" key="3">
    <source>
        <dbReference type="EMBL" id="BAJ78493.1"/>
    </source>
</evidence>
<accession>E9RH41</accession>
<name>E9RH41_GPCMV</name>